<comment type="caution">
    <text evidence="2">The sequence shown here is derived from an EMBL/GenBank/DDBJ whole genome shotgun (WGS) entry which is preliminary data.</text>
</comment>
<gene>
    <name evidence="2" type="ORF">Aco03nite_098970</name>
</gene>
<name>A0ABQ3XSK8_9ACTN</name>
<dbReference type="Proteomes" id="UP000612282">
    <property type="component" value="Unassembled WGS sequence"/>
</dbReference>
<dbReference type="InterPro" id="IPR036736">
    <property type="entry name" value="ACP-like_sf"/>
</dbReference>
<dbReference type="Pfam" id="PF00550">
    <property type="entry name" value="PP-binding"/>
    <property type="match status" value="1"/>
</dbReference>
<protein>
    <recommendedName>
        <fullName evidence="1">Carrier domain-containing protein</fullName>
    </recommendedName>
</protein>
<dbReference type="Gene3D" id="1.10.1200.10">
    <property type="entry name" value="ACP-like"/>
    <property type="match status" value="1"/>
</dbReference>
<dbReference type="EMBL" id="BOMG01000128">
    <property type="protein sequence ID" value="GID61493.1"/>
    <property type="molecule type" value="Genomic_DNA"/>
</dbReference>
<evidence type="ECO:0000313" key="3">
    <source>
        <dbReference type="Proteomes" id="UP000612282"/>
    </source>
</evidence>
<dbReference type="PROSITE" id="PS50075">
    <property type="entry name" value="CARRIER"/>
    <property type="match status" value="1"/>
</dbReference>
<evidence type="ECO:0000259" key="1">
    <source>
        <dbReference type="PROSITE" id="PS50075"/>
    </source>
</evidence>
<proteinExistence type="predicted"/>
<dbReference type="SUPFAM" id="SSF47336">
    <property type="entry name" value="ACP-like"/>
    <property type="match status" value="1"/>
</dbReference>
<organism evidence="2 3">
    <name type="scientific">Actinoplanes couchii</name>
    <dbReference type="NCBI Taxonomy" id="403638"/>
    <lineage>
        <taxon>Bacteria</taxon>
        <taxon>Bacillati</taxon>
        <taxon>Actinomycetota</taxon>
        <taxon>Actinomycetes</taxon>
        <taxon>Micromonosporales</taxon>
        <taxon>Micromonosporaceae</taxon>
        <taxon>Actinoplanes</taxon>
    </lineage>
</organism>
<dbReference type="InterPro" id="IPR009081">
    <property type="entry name" value="PP-bd_ACP"/>
</dbReference>
<reference evidence="2 3" key="1">
    <citation type="submission" date="2021-01" db="EMBL/GenBank/DDBJ databases">
        <title>Whole genome shotgun sequence of Actinoplanes couchii NBRC 106145.</title>
        <authorList>
            <person name="Komaki H."/>
            <person name="Tamura T."/>
        </authorList>
    </citation>
    <scope>NUCLEOTIDE SEQUENCE [LARGE SCALE GENOMIC DNA]</scope>
    <source>
        <strain evidence="2 3">NBRC 106145</strain>
    </source>
</reference>
<keyword evidence="3" id="KW-1185">Reference proteome</keyword>
<accession>A0ABQ3XSK8</accession>
<sequence>MTITPAYLEGWLVERLADYLEIDAGEIDADEDVVRYGVDSLAKASLGAEVEETFGVQLEQDFFQVHLTVESIAAGLSEQIAAVPAGEQTMT</sequence>
<feature type="domain" description="Carrier" evidence="1">
    <location>
        <begin position="3"/>
        <end position="80"/>
    </location>
</feature>
<evidence type="ECO:0000313" key="2">
    <source>
        <dbReference type="EMBL" id="GID61493.1"/>
    </source>
</evidence>
<dbReference type="RefSeq" id="WP_203809532.1">
    <property type="nucleotide sequence ID" value="NZ_BAAAQE010000015.1"/>
</dbReference>